<evidence type="ECO:0000256" key="6">
    <source>
        <dbReference type="ARBA" id="ARBA00023316"/>
    </source>
</evidence>
<feature type="domain" description="NodB homology" evidence="7">
    <location>
        <begin position="72"/>
        <end position="305"/>
    </location>
</feature>
<evidence type="ECO:0000313" key="8">
    <source>
        <dbReference type="EMBL" id="KTB39123.1"/>
    </source>
</evidence>
<dbReference type="Proteomes" id="UP000054988">
    <property type="component" value="Unassembled WGS sequence"/>
</dbReference>
<dbReference type="eggNOG" id="ENOG502QQRF">
    <property type="taxonomic scope" value="Eukaryota"/>
</dbReference>
<name>A0A0W0FS49_MONRR</name>
<dbReference type="GO" id="GO:0005886">
    <property type="term" value="C:plasma membrane"/>
    <property type="evidence" value="ECO:0007669"/>
    <property type="project" value="UniProtKB-SubCell"/>
</dbReference>
<keyword evidence="5" id="KW-0449">Lipoprotein</keyword>
<dbReference type="GO" id="GO:0098552">
    <property type="term" value="C:side of membrane"/>
    <property type="evidence" value="ECO:0007669"/>
    <property type="project" value="UniProtKB-KW"/>
</dbReference>
<keyword evidence="2" id="KW-1003">Cell membrane</keyword>
<reference evidence="8 9" key="1">
    <citation type="submission" date="2015-12" db="EMBL/GenBank/DDBJ databases">
        <title>Draft genome sequence of Moniliophthora roreri, the causal agent of frosty pod rot of cacao.</title>
        <authorList>
            <person name="Aime M.C."/>
            <person name="Diaz-Valderrama J.R."/>
            <person name="Kijpornyongpan T."/>
            <person name="Phillips-Mora W."/>
        </authorList>
    </citation>
    <scope>NUCLEOTIDE SEQUENCE [LARGE SCALE GENOMIC DNA]</scope>
    <source>
        <strain evidence="8 9">MCA 2952</strain>
    </source>
</reference>
<comment type="caution">
    <text evidence="8">The sequence shown here is derived from an EMBL/GenBank/DDBJ whole genome shotgun (WGS) entry which is preliminary data.</text>
</comment>
<dbReference type="EMBL" id="LATX01001708">
    <property type="protein sequence ID" value="KTB39123.1"/>
    <property type="molecule type" value="Genomic_DNA"/>
</dbReference>
<gene>
    <name evidence="8" type="ORF">WG66_8381</name>
</gene>
<dbReference type="Pfam" id="PF01522">
    <property type="entry name" value="Polysacc_deac_1"/>
    <property type="match status" value="1"/>
</dbReference>
<evidence type="ECO:0000313" key="9">
    <source>
        <dbReference type="Proteomes" id="UP000054988"/>
    </source>
</evidence>
<accession>A0A0W0FS49</accession>
<keyword evidence="3" id="KW-0336">GPI-anchor</keyword>
<evidence type="ECO:0000256" key="4">
    <source>
        <dbReference type="ARBA" id="ARBA00023136"/>
    </source>
</evidence>
<protein>
    <recommendedName>
        <fullName evidence="7">NodB homology domain-containing protein</fullName>
    </recommendedName>
</protein>
<sequence>MDCPPFLPPRDFVGYRWDTPKDCWPNAAKIAVNFVVNFEEGGESTLANGDEYSEAYLHEAFHKIPYKGKRDQQLETMFEYGVRQGLPRIIRLFDKYGYKFTTFAVGRALELAPQYAKLLPELGHEIASHGYRWRSYIAMPPEEEKKHISDAIDSLQRLTGDQSVPAGWYFGRGSNQAKRLIAREHHKRGLPFLYTSDSLADELPFWVESPLASEGEKDDGLLIIPYNLDCDDHRFLCQGSGWSTSDDFFWHLKETFDYLYQEGLEGRPKMMTIGLHNRIIGRPGRFRSLQKFLEYISQQPHVWVARRDEIAKHWKENYPYNGPLREQK</sequence>
<dbReference type="Gene3D" id="3.20.20.370">
    <property type="entry name" value="Glycoside hydrolase/deacetylase"/>
    <property type="match status" value="1"/>
</dbReference>
<keyword evidence="3" id="KW-0325">Glycoprotein</keyword>
<organism evidence="8 9">
    <name type="scientific">Moniliophthora roreri</name>
    <name type="common">Frosty pod rot fungus</name>
    <name type="synonym">Monilia roreri</name>
    <dbReference type="NCBI Taxonomy" id="221103"/>
    <lineage>
        <taxon>Eukaryota</taxon>
        <taxon>Fungi</taxon>
        <taxon>Dikarya</taxon>
        <taxon>Basidiomycota</taxon>
        <taxon>Agaricomycotina</taxon>
        <taxon>Agaricomycetes</taxon>
        <taxon>Agaricomycetidae</taxon>
        <taxon>Agaricales</taxon>
        <taxon>Marasmiineae</taxon>
        <taxon>Marasmiaceae</taxon>
        <taxon>Moniliophthora</taxon>
    </lineage>
</organism>
<dbReference type="InterPro" id="IPR002509">
    <property type="entry name" value="NODB_dom"/>
</dbReference>
<proteinExistence type="predicted"/>
<comment type="subcellular location">
    <subcellularLocation>
        <location evidence="1">Cell membrane</location>
        <topology evidence="1">Lipid-anchor</topology>
        <topology evidence="1">GPI-anchor</topology>
    </subcellularLocation>
</comment>
<evidence type="ECO:0000256" key="5">
    <source>
        <dbReference type="ARBA" id="ARBA00023288"/>
    </source>
</evidence>
<dbReference type="PANTHER" id="PTHR43123:SF1">
    <property type="entry name" value="POLYSACCHARIDE DEACETYLASE-RELATED"/>
    <property type="match status" value="1"/>
</dbReference>
<dbReference type="SUPFAM" id="SSF88713">
    <property type="entry name" value="Glycoside hydrolase/deacetylase"/>
    <property type="match status" value="1"/>
</dbReference>
<dbReference type="GO" id="GO:0016810">
    <property type="term" value="F:hydrolase activity, acting on carbon-nitrogen (but not peptide) bonds"/>
    <property type="evidence" value="ECO:0007669"/>
    <property type="project" value="InterPro"/>
</dbReference>
<dbReference type="AlphaFoldDB" id="A0A0W0FS49"/>
<evidence type="ECO:0000256" key="1">
    <source>
        <dbReference type="ARBA" id="ARBA00004609"/>
    </source>
</evidence>
<evidence type="ECO:0000259" key="7">
    <source>
        <dbReference type="PROSITE" id="PS51677"/>
    </source>
</evidence>
<dbReference type="GO" id="GO:0071555">
    <property type="term" value="P:cell wall organization"/>
    <property type="evidence" value="ECO:0007669"/>
    <property type="project" value="UniProtKB-KW"/>
</dbReference>
<evidence type="ECO:0000256" key="3">
    <source>
        <dbReference type="ARBA" id="ARBA00022622"/>
    </source>
</evidence>
<keyword evidence="6" id="KW-0961">Cell wall biogenesis/degradation</keyword>
<dbReference type="InterPro" id="IPR011330">
    <property type="entry name" value="Glyco_hydro/deAcase_b/a-brl"/>
</dbReference>
<dbReference type="PANTHER" id="PTHR43123">
    <property type="entry name" value="POLYSACCHARIDE DEACETYLASE-RELATED"/>
    <property type="match status" value="1"/>
</dbReference>
<dbReference type="PROSITE" id="PS51677">
    <property type="entry name" value="NODB"/>
    <property type="match status" value="1"/>
</dbReference>
<evidence type="ECO:0000256" key="2">
    <source>
        <dbReference type="ARBA" id="ARBA00022475"/>
    </source>
</evidence>
<keyword evidence="4" id="KW-0472">Membrane</keyword>
<dbReference type="GO" id="GO:0005975">
    <property type="term" value="P:carbohydrate metabolic process"/>
    <property type="evidence" value="ECO:0007669"/>
    <property type="project" value="InterPro"/>
</dbReference>